<keyword evidence="1" id="KW-0812">Transmembrane</keyword>
<proteinExistence type="predicted"/>
<gene>
    <name evidence="2" type="ORF">BECKDK2373C_GA0170839_102730</name>
</gene>
<keyword evidence="1" id="KW-1133">Transmembrane helix</keyword>
<feature type="transmembrane region" description="Helical" evidence="1">
    <location>
        <begin position="161"/>
        <end position="183"/>
    </location>
</feature>
<feature type="transmembrane region" description="Helical" evidence="1">
    <location>
        <begin position="70"/>
        <end position="89"/>
    </location>
</feature>
<evidence type="ECO:0000313" key="2">
    <source>
        <dbReference type="EMBL" id="VFJ50022.1"/>
    </source>
</evidence>
<sequence>MEHELLNVHQETEKNIPRAEKNPVLWRFLVWGLPGEALTFASIVVFAIVSVVSLWSSAQRQLLAFPFERLVTVGILSVIFLFALWLVVVVSRRPGKLWPRLWAFLSMVLPGVLIAGFLLVEFRLLETVWTPLLSALSLASFSSLAVLYLRRLPLGPDSRWLRPIGPLALVVGIAMGSAGAWQFSEQAFTIQQERIDTYLAKLDGMRQEQRTTERETLFEEALPMDGERMVIPPPPRLDDIGPDPDLRRISKVLGRESELDTKLRDVMSGAVRGRAMMIADTTGTLAAIREHDWNSVETRPREARLQIEALGRLDPRVIGEPHLWQDAAALGFDQPLIESYRSLLKETALAFALNHLPRLSELTGPQIWWDPDRDRWIENRRFEETASITADYLRQLGRFWMAIRPPAIDRLPDGWTVLRREHHQFTTRIREQLAVLENSWENRWSLGVFPREIQPPPPMDLASFLNIPLIPVDQDRIAPANLGRLLRAKLGTVRERAKNDDRCAYQDYEYEKRKGRPRLYHRLDCSAYRAGNNGKPNRLWFQYRLVYQSSGRKPSENDLPTEIYLLFPLQAGEKTDAFTDAVMQDLARAVEENLIRGWYIKTGMSGSYAEGFQLIDENQHAKVAVYRPRRIKLKGLNQLDALEVRAQRK</sequence>
<protein>
    <submittedName>
        <fullName evidence="2">Uncharacterized protein</fullName>
    </submittedName>
</protein>
<name>A0A450SCI3_9GAMM</name>
<dbReference type="AlphaFoldDB" id="A0A450SCI3"/>
<keyword evidence="1" id="KW-0472">Membrane</keyword>
<evidence type="ECO:0000256" key="1">
    <source>
        <dbReference type="SAM" id="Phobius"/>
    </source>
</evidence>
<feature type="transmembrane region" description="Helical" evidence="1">
    <location>
        <begin position="37"/>
        <end position="58"/>
    </location>
</feature>
<reference evidence="2" key="1">
    <citation type="submission" date="2019-02" db="EMBL/GenBank/DDBJ databases">
        <authorList>
            <person name="Gruber-Vodicka R. H."/>
            <person name="Seah K. B. B."/>
        </authorList>
    </citation>
    <scope>NUCLEOTIDE SEQUENCE</scope>
    <source>
        <strain evidence="2">BECK_DK161</strain>
    </source>
</reference>
<organism evidence="2">
    <name type="scientific">Candidatus Kentrum sp. DK</name>
    <dbReference type="NCBI Taxonomy" id="2126562"/>
    <lineage>
        <taxon>Bacteria</taxon>
        <taxon>Pseudomonadati</taxon>
        <taxon>Pseudomonadota</taxon>
        <taxon>Gammaproteobacteria</taxon>
        <taxon>Candidatus Kentrum</taxon>
    </lineage>
</organism>
<feature type="transmembrane region" description="Helical" evidence="1">
    <location>
        <begin position="128"/>
        <end position="149"/>
    </location>
</feature>
<feature type="transmembrane region" description="Helical" evidence="1">
    <location>
        <begin position="101"/>
        <end position="122"/>
    </location>
</feature>
<accession>A0A450SCI3</accession>
<dbReference type="EMBL" id="CAADEY010000027">
    <property type="protein sequence ID" value="VFJ50022.1"/>
    <property type="molecule type" value="Genomic_DNA"/>
</dbReference>